<organism evidence="1 2">
    <name type="scientific">Nocardioides baekrokdamisoli</name>
    <dbReference type="NCBI Taxonomy" id="1804624"/>
    <lineage>
        <taxon>Bacteria</taxon>
        <taxon>Bacillati</taxon>
        <taxon>Actinomycetota</taxon>
        <taxon>Actinomycetes</taxon>
        <taxon>Propionibacteriales</taxon>
        <taxon>Nocardioidaceae</taxon>
        <taxon>Nocardioides</taxon>
    </lineage>
</organism>
<dbReference type="EMBL" id="AP019307">
    <property type="protein sequence ID" value="BBH16450.1"/>
    <property type="molecule type" value="Genomic_DNA"/>
</dbReference>
<name>A0A3G9IC19_9ACTN</name>
<evidence type="ECO:0000313" key="1">
    <source>
        <dbReference type="EMBL" id="BBH16450.1"/>
    </source>
</evidence>
<protein>
    <submittedName>
        <fullName evidence="1">Uncharacterized protein</fullName>
    </submittedName>
</protein>
<dbReference type="KEGG" id="nbe:Back2_07370"/>
<dbReference type="AlphaFoldDB" id="A0A3G9IC19"/>
<proteinExistence type="predicted"/>
<dbReference type="RefSeq" id="WP_125566865.1">
    <property type="nucleotide sequence ID" value="NZ_AP019307.1"/>
</dbReference>
<keyword evidence="2" id="KW-1185">Reference proteome</keyword>
<dbReference type="OrthoDB" id="4376283at2"/>
<evidence type="ECO:0000313" key="2">
    <source>
        <dbReference type="Proteomes" id="UP000271573"/>
    </source>
</evidence>
<dbReference type="Proteomes" id="UP000271573">
    <property type="component" value="Chromosome"/>
</dbReference>
<reference evidence="1 2" key="1">
    <citation type="submission" date="2018-11" db="EMBL/GenBank/DDBJ databases">
        <title>Complete genome sequence of Nocardioides baekrokdamisoli strain KCTC 39748.</title>
        <authorList>
            <person name="Kang S.W."/>
            <person name="Lee K.C."/>
            <person name="Kim K.K."/>
            <person name="Kim J.S."/>
            <person name="Kim D.S."/>
            <person name="Ko S.H."/>
            <person name="Yang S.H."/>
            <person name="Shin Y.K."/>
            <person name="Lee J.S."/>
        </authorList>
    </citation>
    <scope>NUCLEOTIDE SEQUENCE [LARGE SCALE GENOMIC DNA]</scope>
    <source>
        <strain evidence="1 2">KCTC 39748</strain>
    </source>
</reference>
<gene>
    <name evidence="1" type="ORF">Back2_07370</name>
</gene>
<accession>A0A3G9IC19</accession>
<sequence>MGVENPIEILIKSQQAAIKVATDTVKAVAGAAVTGVTQPTELVGQVADLAGSVAGLAGVLQNLLGATAQPLQDVLVRQRELADTVAVLADAQADIAAVVSKLAERHAAAVAALEKLSSPIFMVAGTSPTAPWGREKKGDKDA</sequence>